<evidence type="ECO:0008006" key="4">
    <source>
        <dbReference type="Google" id="ProtNLM"/>
    </source>
</evidence>
<evidence type="ECO:0000256" key="1">
    <source>
        <dbReference type="SAM" id="SignalP"/>
    </source>
</evidence>
<keyword evidence="1" id="KW-0732">Signal</keyword>
<gene>
    <name evidence="2" type="ORF">GCM10007932_38600</name>
</gene>
<comment type="caution">
    <text evidence="2">The sequence shown here is derived from an EMBL/GenBank/DDBJ whole genome shotgun (WGS) entry which is preliminary data.</text>
</comment>
<reference evidence="3" key="1">
    <citation type="journal article" date="2019" name="Int. J. Syst. Evol. Microbiol.">
        <title>The Global Catalogue of Microorganisms (GCM) 10K type strain sequencing project: providing services to taxonomists for standard genome sequencing and annotation.</title>
        <authorList>
            <consortium name="The Broad Institute Genomics Platform"/>
            <consortium name="The Broad Institute Genome Sequencing Center for Infectious Disease"/>
            <person name="Wu L."/>
            <person name="Ma J."/>
        </authorList>
    </citation>
    <scope>NUCLEOTIDE SEQUENCE [LARGE SCALE GENOMIC DNA]</scope>
    <source>
        <strain evidence="3">NBRC 15640</strain>
    </source>
</reference>
<name>A0AAV5NVD0_9VIBR</name>
<dbReference type="Proteomes" id="UP001156690">
    <property type="component" value="Unassembled WGS sequence"/>
</dbReference>
<accession>A0AAV5NVD0</accession>
<feature type="chain" id="PRO_5043977770" description="DUF3019 domain-containing protein" evidence="1">
    <location>
        <begin position="21"/>
        <end position="112"/>
    </location>
</feature>
<organism evidence="2 3">
    <name type="scientific">Vibrio penaeicida</name>
    <dbReference type="NCBI Taxonomy" id="104609"/>
    <lineage>
        <taxon>Bacteria</taxon>
        <taxon>Pseudomonadati</taxon>
        <taxon>Pseudomonadota</taxon>
        <taxon>Gammaproteobacteria</taxon>
        <taxon>Vibrionales</taxon>
        <taxon>Vibrionaceae</taxon>
        <taxon>Vibrio</taxon>
    </lineage>
</organism>
<protein>
    <recommendedName>
        <fullName evidence="4">DUF3019 domain-containing protein</fullName>
    </recommendedName>
</protein>
<keyword evidence="3" id="KW-1185">Reference proteome</keyword>
<dbReference type="EMBL" id="BSNX01000056">
    <property type="protein sequence ID" value="GLQ74499.1"/>
    <property type="molecule type" value="Genomic_DNA"/>
</dbReference>
<dbReference type="AlphaFoldDB" id="A0AAV5NVD0"/>
<evidence type="ECO:0000313" key="2">
    <source>
        <dbReference type="EMBL" id="GLQ74499.1"/>
    </source>
</evidence>
<dbReference type="RefSeq" id="WP_126609914.1">
    <property type="nucleotide sequence ID" value="NZ_AP025144.1"/>
</dbReference>
<proteinExistence type="predicted"/>
<sequence length="112" mass="11885">MKHKLLLALTLSVFGNASFAQSLPPVLIQSLGCDQATDSCSLTIANEQFGSSECASNKIGWDSSSDQGKLALALLSSAMMTEHQVELTVTEGCYNSLPELASFNVLSRSAKK</sequence>
<feature type="signal peptide" evidence="1">
    <location>
        <begin position="1"/>
        <end position="20"/>
    </location>
</feature>
<evidence type="ECO:0000313" key="3">
    <source>
        <dbReference type="Proteomes" id="UP001156690"/>
    </source>
</evidence>